<feature type="region of interest" description="Disordered" evidence="1">
    <location>
        <begin position="58"/>
        <end position="79"/>
    </location>
</feature>
<evidence type="ECO:0000256" key="2">
    <source>
        <dbReference type="SAM" id="SignalP"/>
    </source>
</evidence>
<proteinExistence type="predicted"/>
<dbReference type="EMBL" id="ATLV01022438">
    <property type="status" value="NOT_ANNOTATED_CDS"/>
    <property type="molecule type" value="Genomic_DNA"/>
</dbReference>
<gene>
    <name evidence="3" type="ORF">ZHAS_00015717</name>
</gene>
<evidence type="ECO:0000256" key="1">
    <source>
        <dbReference type="SAM" id="MobiDB-lite"/>
    </source>
</evidence>
<evidence type="ECO:0000313" key="5">
    <source>
        <dbReference type="Proteomes" id="UP000030765"/>
    </source>
</evidence>
<evidence type="ECO:0000313" key="4">
    <source>
        <dbReference type="EnsemblMetazoa" id="ASIC015717-PA"/>
    </source>
</evidence>
<accession>A0A084WBS8</accession>
<dbReference type="EMBL" id="KE525332">
    <property type="protein sequence ID" value="KFB47672.1"/>
    <property type="molecule type" value="Genomic_DNA"/>
</dbReference>
<reference evidence="3 5" key="1">
    <citation type="journal article" date="2014" name="BMC Genomics">
        <title>Genome sequence of Anopheles sinensis provides insight into genetics basis of mosquito competence for malaria parasites.</title>
        <authorList>
            <person name="Zhou D."/>
            <person name="Zhang D."/>
            <person name="Ding G."/>
            <person name="Shi L."/>
            <person name="Hou Q."/>
            <person name="Ye Y."/>
            <person name="Xu Y."/>
            <person name="Zhou H."/>
            <person name="Xiong C."/>
            <person name="Li S."/>
            <person name="Yu J."/>
            <person name="Hong S."/>
            <person name="Yu X."/>
            <person name="Zou P."/>
            <person name="Chen C."/>
            <person name="Chang X."/>
            <person name="Wang W."/>
            <person name="Lv Y."/>
            <person name="Sun Y."/>
            <person name="Ma L."/>
            <person name="Shen B."/>
            <person name="Zhu C."/>
        </authorList>
    </citation>
    <scope>NUCLEOTIDE SEQUENCE [LARGE SCALE GENOMIC DNA]</scope>
</reference>
<dbReference type="AlphaFoldDB" id="A0A084WBS8"/>
<reference evidence="4" key="2">
    <citation type="submission" date="2020-05" db="UniProtKB">
        <authorList>
            <consortium name="EnsemblMetazoa"/>
        </authorList>
    </citation>
    <scope>IDENTIFICATION</scope>
</reference>
<feature type="chain" id="PRO_5001784499" evidence="2">
    <location>
        <begin position="22"/>
        <end position="158"/>
    </location>
</feature>
<name>A0A084WBS8_ANOSI</name>
<keyword evidence="5" id="KW-1185">Reference proteome</keyword>
<dbReference type="VEuPathDB" id="VectorBase:ASIC015717"/>
<dbReference type="EnsemblMetazoa" id="ASIC015717-RA">
    <property type="protein sequence ID" value="ASIC015717-PA"/>
    <property type="gene ID" value="ASIC015717"/>
</dbReference>
<sequence length="158" mass="16599">MIFGDLVCCVHFVVLFQSCTGAALVAAASSPSVDLHVGTAGPWIVASAQVRQAGPGLAPANRTAGRYTNSQPGGKSRTTKRMVERDFGSVAARCSPDALDFSPLRPLDYLGLARASLGLRRPAGNPPNEAVYNFGDSELIFSGALDQLVRGTCTFRTV</sequence>
<dbReference type="Proteomes" id="UP000030765">
    <property type="component" value="Unassembled WGS sequence"/>
</dbReference>
<evidence type="ECO:0000313" key="3">
    <source>
        <dbReference type="EMBL" id="KFB47672.1"/>
    </source>
</evidence>
<protein>
    <submittedName>
        <fullName evidence="3 4">Uncharacterized protein</fullName>
    </submittedName>
</protein>
<keyword evidence="2" id="KW-0732">Signal</keyword>
<organism evidence="3">
    <name type="scientific">Anopheles sinensis</name>
    <name type="common">Mosquito</name>
    <dbReference type="NCBI Taxonomy" id="74873"/>
    <lineage>
        <taxon>Eukaryota</taxon>
        <taxon>Metazoa</taxon>
        <taxon>Ecdysozoa</taxon>
        <taxon>Arthropoda</taxon>
        <taxon>Hexapoda</taxon>
        <taxon>Insecta</taxon>
        <taxon>Pterygota</taxon>
        <taxon>Neoptera</taxon>
        <taxon>Endopterygota</taxon>
        <taxon>Diptera</taxon>
        <taxon>Nematocera</taxon>
        <taxon>Culicoidea</taxon>
        <taxon>Culicidae</taxon>
        <taxon>Anophelinae</taxon>
        <taxon>Anopheles</taxon>
    </lineage>
</organism>
<feature type="signal peptide" evidence="2">
    <location>
        <begin position="1"/>
        <end position="21"/>
    </location>
</feature>